<accession>A0AAW1NXW6</accession>
<sequence length="331" mass="34705">MSGKAEVRLEGQAGTLLGTWPANTKVGTVIKGCLSSVPSASDGVLLDGATRTVVRPKTLPAGQFIFRPHEPKAIEVETTEALYSTADLANSCRQGKRITVVGWEGRPAAAKSDVALGPKTAHAVIRDIFRGLKALTEDAAGECHAHGAIFFEYSALVDGGLYRTGRSVLSDVDNLIGNPVTSVSLHECAAATNFCVEVLRASYPDAQPLPFTGVIDRLGQPYCQLDAGALAEDCALICAVKGRLQSSHMLDLAAQMQHVRVGHSQYGIAKLAPYAGALSCLAMPDKAADAEALQHYAQQSGFGLFVGGPSLTDRLPKLQRPASATQPSGAV</sequence>
<evidence type="ECO:0000313" key="1">
    <source>
        <dbReference type="EMBL" id="KAK9801907.1"/>
    </source>
</evidence>
<dbReference type="Proteomes" id="UP001465755">
    <property type="component" value="Unassembled WGS sequence"/>
</dbReference>
<gene>
    <name evidence="1" type="ORF">WJX73_001241</name>
</gene>
<evidence type="ECO:0000313" key="2">
    <source>
        <dbReference type="Proteomes" id="UP001465755"/>
    </source>
</evidence>
<reference evidence="1 2" key="1">
    <citation type="journal article" date="2024" name="Nat. Commun.">
        <title>Phylogenomics reveals the evolutionary origins of lichenization in chlorophyte algae.</title>
        <authorList>
            <person name="Puginier C."/>
            <person name="Libourel C."/>
            <person name="Otte J."/>
            <person name="Skaloud P."/>
            <person name="Haon M."/>
            <person name="Grisel S."/>
            <person name="Petersen M."/>
            <person name="Berrin J.G."/>
            <person name="Delaux P.M."/>
            <person name="Dal Grande F."/>
            <person name="Keller J."/>
        </authorList>
    </citation>
    <scope>NUCLEOTIDE SEQUENCE [LARGE SCALE GENOMIC DNA]</scope>
    <source>
        <strain evidence="1 2">SAG 2036</strain>
    </source>
</reference>
<dbReference type="EMBL" id="JALJOQ010000074">
    <property type="protein sequence ID" value="KAK9801907.1"/>
    <property type="molecule type" value="Genomic_DNA"/>
</dbReference>
<dbReference type="AlphaFoldDB" id="A0AAW1NXW6"/>
<proteinExistence type="predicted"/>
<comment type="caution">
    <text evidence="1">The sequence shown here is derived from an EMBL/GenBank/DDBJ whole genome shotgun (WGS) entry which is preliminary data.</text>
</comment>
<organism evidence="1 2">
    <name type="scientific">Symbiochloris irregularis</name>
    <dbReference type="NCBI Taxonomy" id="706552"/>
    <lineage>
        <taxon>Eukaryota</taxon>
        <taxon>Viridiplantae</taxon>
        <taxon>Chlorophyta</taxon>
        <taxon>core chlorophytes</taxon>
        <taxon>Trebouxiophyceae</taxon>
        <taxon>Trebouxiales</taxon>
        <taxon>Trebouxiaceae</taxon>
        <taxon>Symbiochloris</taxon>
    </lineage>
</organism>
<protein>
    <submittedName>
        <fullName evidence="1">Uncharacterized protein</fullName>
    </submittedName>
</protein>
<name>A0AAW1NXW6_9CHLO</name>
<keyword evidence="2" id="KW-1185">Reference proteome</keyword>